<evidence type="ECO:0000313" key="1">
    <source>
        <dbReference type="EMBL" id="KAI3768018.1"/>
    </source>
</evidence>
<reference evidence="1 2" key="2">
    <citation type="journal article" date="2022" name="Mol. Ecol. Resour.">
        <title>The genomes of chicory, endive, great burdock and yacon provide insights into Asteraceae paleo-polyploidization history and plant inulin production.</title>
        <authorList>
            <person name="Fan W."/>
            <person name="Wang S."/>
            <person name="Wang H."/>
            <person name="Wang A."/>
            <person name="Jiang F."/>
            <person name="Liu H."/>
            <person name="Zhao H."/>
            <person name="Xu D."/>
            <person name="Zhang Y."/>
        </authorList>
    </citation>
    <scope>NUCLEOTIDE SEQUENCE [LARGE SCALE GENOMIC DNA]</scope>
    <source>
        <strain evidence="2">cv. Punajuju</strain>
        <tissue evidence="1">Leaves</tissue>
    </source>
</reference>
<sequence length="157" mass="17709">MELSMWVWGAFAKKKGGDFGSGGLTSEPRKVVRSFYLPAKKRKRQISRATAFIGNTYAHTSRLPLSSLDRHPILQSHPSIPTLASIKRILRDGMIFISQTHIYLVFKLLKISDMLSVVPRLIQCYRDGSVADLQFDAIFLYFFGSTVFLSQNTEGCC</sequence>
<comment type="caution">
    <text evidence="1">The sequence shown here is derived from an EMBL/GenBank/DDBJ whole genome shotgun (WGS) entry which is preliminary data.</text>
</comment>
<accession>A0ACB9FB55</accession>
<reference evidence="2" key="1">
    <citation type="journal article" date="2022" name="Mol. Ecol. Resour.">
        <title>The genomes of chicory, endive, great burdock and yacon provide insights into Asteraceae palaeo-polyploidization history and plant inulin production.</title>
        <authorList>
            <person name="Fan W."/>
            <person name="Wang S."/>
            <person name="Wang H."/>
            <person name="Wang A."/>
            <person name="Jiang F."/>
            <person name="Liu H."/>
            <person name="Zhao H."/>
            <person name="Xu D."/>
            <person name="Zhang Y."/>
        </authorList>
    </citation>
    <scope>NUCLEOTIDE SEQUENCE [LARGE SCALE GENOMIC DNA]</scope>
    <source>
        <strain evidence="2">cv. Punajuju</strain>
    </source>
</reference>
<name>A0ACB9FB55_CICIN</name>
<organism evidence="1 2">
    <name type="scientific">Cichorium intybus</name>
    <name type="common">Chicory</name>
    <dbReference type="NCBI Taxonomy" id="13427"/>
    <lineage>
        <taxon>Eukaryota</taxon>
        <taxon>Viridiplantae</taxon>
        <taxon>Streptophyta</taxon>
        <taxon>Embryophyta</taxon>
        <taxon>Tracheophyta</taxon>
        <taxon>Spermatophyta</taxon>
        <taxon>Magnoliopsida</taxon>
        <taxon>eudicotyledons</taxon>
        <taxon>Gunneridae</taxon>
        <taxon>Pentapetalae</taxon>
        <taxon>asterids</taxon>
        <taxon>campanulids</taxon>
        <taxon>Asterales</taxon>
        <taxon>Asteraceae</taxon>
        <taxon>Cichorioideae</taxon>
        <taxon>Cichorieae</taxon>
        <taxon>Cichoriinae</taxon>
        <taxon>Cichorium</taxon>
    </lineage>
</organism>
<dbReference type="EMBL" id="CM042011">
    <property type="protein sequence ID" value="KAI3768018.1"/>
    <property type="molecule type" value="Genomic_DNA"/>
</dbReference>
<gene>
    <name evidence="1" type="ORF">L2E82_18449</name>
</gene>
<dbReference type="Proteomes" id="UP001055811">
    <property type="component" value="Linkage Group LG03"/>
</dbReference>
<protein>
    <submittedName>
        <fullName evidence="1">Uncharacterized protein</fullName>
    </submittedName>
</protein>
<keyword evidence="2" id="KW-1185">Reference proteome</keyword>
<proteinExistence type="predicted"/>
<evidence type="ECO:0000313" key="2">
    <source>
        <dbReference type="Proteomes" id="UP001055811"/>
    </source>
</evidence>